<dbReference type="SUPFAM" id="SSF46894">
    <property type="entry name" value="C-terminal effector domain of the bipartite response regulators"/>
    <property type="match status" value="1"/>
</dbReference>
<dbReference type="Pfam" id="PF03704">
    <property type="entry name" value="BTAD"/>
    <property type="match status" value="1"/>
</dbReference>
<organism evidence="1 2">
    <name type="scientific">Hungatella hathewayi</name>
    <dbReference type="NCBI Taxonomy" id="154046"/>
    <lineage>
        <taxon>Bacteria</taxon>
        <taxon>Bacillati</taxon>
        <taxon>Bacillota</taxon>
        <taxon>Clostridia</taxon>
        <taxon>Lachnospirales</taxon>
        <taxon>Lachnospiraceae</taxon>
        <taxon>Hungatella</taxon>
    </lineage>
</organism>
<dbReference type="Gene3D" id="3.30.70.270">
    <property type="match status" value="1"/>
</dbReference>
<dbReference type="Gene3D" id="1.25.40.10">
    <property type="entry name" value="Tetratricopeptide repeat domain"/>
    <property type="match status" value="1"/>
</dbReference>
<protein>
    <submittedName>
        <fullName evidence="1">Uncharacterized protein</fullName>
    </submittedName>
</protein>
<dbReference type="Gene3D" id="1.10.10.10">
    <property type="entry name" value="Winged helix-like DNA-binding domain superfamily/Winged helix DNA-binding domain"/>
    <property type="match status" value="1"/>
</dbReference>
<proteinExistence type="predicted"/>
<accession>A0A174XP94</accession>
<evidence type="ECO:0000313" key="2">
    <source>
        <dbReference type="Proteomes" id="UP001055091"/>
    </source>
</evidence>
<dbReference type="GO" id="GO:0003677">
    <property type="term" value="F:DNA binding"/>
    <property type="evidence" value="ECO:0007669"/>
    <property type="project" value="InterPro"/>
</dbReference>
<sequence>MLMNNKNNIIYVNMLGEFSITIGSQVIMDRNNQSKKPWSLLEYLITFRDRNIPVEELIDLFWKDEASNNPAGALKTLMFRVRKLLEPLGIPPQDLITQNRKAYGWTKELTTITDTDRFEDLCLRSESTDINSEECLSLCLEAVSLYKGNFLPKSEWESWVVPIHTYYHTLYQNLIHRTLLLLDEQKDYPTIIDVCQQAIAIDQYEEDAHYYLIYALYQSGNQYMAMEHYQHVNDMFYNEFAITPSTRFKELYKLISDKKHGITMDLSTIQETLMEGAKEKGAFCCEPSVFRDVYQLETRAIERTGDSIFLCLITISNLKGELLKPSVQTRAMDELGESIRTSLRRGDIYSRYSVSQYLMLLPTATYENGEMVLKRIIQNFKKAYSRKDLSITYSLQSIIPS</sequence>
<dbReference type="GO" id="GO:0006355">
    <property type="term" value="P:regulation of DNA-templated transcription"/>
    <property type="evidence" value="ECO:0007669"/>
    <property type="project" value="InterPro"/>
</dbReference>
<name>A0A174XP94_9FIRM</name>
<dbReference type="InterPro" id="IPR000160">
    <property type="entry name" value="GGDEF_dom"/>
</dbReference>
<dbReference type="Proteomes" id="UP001055091">
    <property type="component" value="Unassembled WGS sequence"/>
</dbReference>
<dbReference type="PANTHER" id="PTHR35807">
    <property type="entry name" value="TRANSCRIPTIONAL REGULATOR REDD-RELATED"/>
    <property type="match status" value="1"/>
</dbReference>
<dbReference type="InterPro" id="IPR005158">
    <property type="entry name" value="BTAD"/>
</dbReference>
<dbReference type="SMART" id="SM01043">
    <property type="entry name" value="BTAD"/>
    <property type="match status" value="1"/>
</dbReference>
<reference evidence="1" key="1">
    <citation type="submission" date="2022-01" db="EMBL/GenBank/DDBJ databases">
        <title>Novel bile acid biosynthetic pathways are enriched in the microbiome of centenarians.</title>
        <authorList>
            <person name="Sato Y."/>
            <person name="Atarashi K."/>
            <person name="Plichta R.D."/>
            <person name="Arai Y."/>
            <person name="Sasajima S."/>
            <person name="Kearney M.S."/>
            <person name="Suda W."/>
            <person name="Takeshita K."/>
            <person name="Sasaki T."/>
            <person name="Okamoto S."/>
            <person name="Skelly N.A."/>
            <person name="Okamura Y."/>
            <person name="Vlamakis H."/>
            <person name="Li Y."/>
            <person name="Tanoue T."/>
            <person name="Takei H."/>
            <person name="Nittono H."/>
            <person name="Narushima S."/>
            <person name="Irie J."/>
            <person name="Itoh H."/>
            <person name="Moriya K."/>
            <person name="Sugiura Y."/>
            <person name="Suematsu M."/>
            <person name="Moritoki N."/>
            <person name="Shibata S."/>
            <person name="Littman R.D."/>
            <person name="Fischbach A.M."/>
            <person name="Uwamino Y."/>
            <person name="Inoue T."/>
            <person name="Honda A."/>
            <person name="Hattori M."/>
            <person name="Murai T."/>
            <person name="Xavier J.R."/>
            <person name="Hirose N."/>
            <person name="Honda K."/>
        </authorList>
    </citation>
    <scope>NUCLEOTIDE SEQUENCE</scope>
    <source>
        <strain evidence="1">CE91-St55</strain>
    </source>
</reference>
<comment type="caution">
    <text evidence="1">The sequence shown here is derived from an EMBL/GenBank/DDBJ whole genome shotgun (WGS) entry which is preliminary data.</text>
</comment>
<dbReference type="EMBL" id="BQNJ01000001">
    <property type="protein sequence ID" value="GKH01471.1"/>
    <property type="molecule type" value="Genomic_DNA"/>
</dbReference>
<evidence type="ECO:0000313" key="1">
    <source>
        <dbReference type="EMBL" id="GKH01471.1"/>
    </source>
</evidence>
<dbReference type="PROSITE" id="PS50887">
    <property type="entry name" value="GGDEF"/>
    <property type="match status" value="1"/>
</dbReference>
<dbReference type="SUPFAM" id="SSF48452">
    <property type="entry name" value="TPR-like"/>
    <property type="match status" value="1"/>
</dbReference>
<dbReference type="InterPro" id="IPR011990">
    <property type="entry name" value="TPR-like_helical_dom_sf"/>
</dbReference>
<dbReference type="InterPro" id="IPR043128">
    <property type="entry name" value="Rev_trsase/Diguanyl_cyclase"/>
</dbReference>
<dbReference type="PANTHER" id="PTHR35807:SF2">
    <property type="entry name" value="TRANSCRIPTIONAL ACTIVATOR DOMAIN"/>
    <property type="match status" value="1"/>
</dbReference>
<dbReference type="InterPro" id="IPR051677">
    <property type="entry name" value="AfsR-DnrI-RedD_regulator"/>
</dbReference>
<dbReference type="AlphaFoldDB" id="A0A174XP94"/>
<gene>
    <name evidence="1" type="ORF">CE91St55_34520</name>
</gene>
<dbReference type="InterPro" id="IPR016032">
    <property type="entry name" value="Sig_transdc_resp-reg_C-effctor"/>
</dbReference>
<dbReference type="InterPro" id="IPR036388">
    <property type="entry name" value="WH-like_DNA-bd_sf"/>
</dbReference>